<evidence type="ECO:0000313" key="17">
    <source>
        <dbReference type="Proteomes" id="UP000549617"/>
    </source>
</evidence>
<dbReference type="GO" id="GO:0006826">
    <property type="term" value="P:iron ion transport"/>
    <property type="evidence" value="ECO:0007669"/>
    <property type="project" value="UniProtKB-KW"/>
</dbReference>
<keyword evidence="7" id="KW-0406">Ion transport</keyword>
<keyword evidence="8 12" id="KW-0798">TonB box</keyword>
<evidence type="ECO:0000256" key="7">
    <source>
        <dbReference type="ARBA" id="ARBA00023065"/>
    </source>
</evidence>
<dbReference type="EMBL" id="JACIJC010000007">
    <property type="protein sequence ID" value="MBB5687700.1"/>
    <property type="molecule type" value="Genomic_DNA"/>
</dbReference>
<keyword evidence="5 11" id="KW-0812">Transmembrane</keyword>
<evidence type="ECO:0000256" key="5">
    <source>
        <dbReference type="ARBA" id="ARBA00022692"/>
    </source>
</evidence>
<feature type="domain" description="TonB-dependent receptor-like beta-barrel" evidence="14">
    <location>
        <begin position="276"/>
        <end position="723"/>
    </location>
</feature>
<proteinExistence type="inferred from homology"/>
<dbReference type="SUPFAM" id="SSF56935">
    <property type="entry name" value="Porins"/>
    <property type="match status" value="1"/>
</dbReference>
<evidence type="ECO:0000256" key="2">
    <source>
        <dbReference type="ARBA" id="ARBA00022448"/>
    </source>
</evidence>
<dbReference type="Pfam" id="PF07715">
    <property type="entry name" value="Plug"/>
    <property type="match status" value="1"/>
</dbReference>
<evidence type="ECO:0000256" key="1">
    <source>
        <dbReference type="ARBA" id="ARBA00004571"/>
    </source>
</evidence>
<feature type="signal peptide" evidence="13">
    <location>
        <begin position="1"/>
        <end position="20"/>
    </location>
</feature>
<keyword evidence="16" id="KW-0675">Receptor</keyword>
<gene>
    <name evidence="16" type="ORF">FHS49_003744</name>
</gene>
<dbReference type="InterPro" id="IPR000531">
    <property type="entry name" value="Beta-barrel_TonB"/>
</dbReference>
<comment type="subcellular location">
    <subcellularLocation>
        <location evidence="1 11">Cell outer membrane</location>
        <topology evidence="1 11">Multi-pass membrane protein</topology>
    </subcellularLocation>
</comment>
<evidence type="ECO:0000256" key="13">
    <source>
        <dbReference type="SAM" id="SignalP"/>
    </source>
</evidence>
<evidence type="ECO:0000256" key="4">
    <source>
        <dbReference type="ARBA" id="ARBA00022496"/>
    </source>
</evidence>
<evidence type="ECO:0000256" key="6">
    <source>
        <dbReference type="ARBA" id="ARBA00023004"/>
    </source>
</evidence>
<dbReference type="GO" id="GO:0009279">
    <property type="term" value="C:cell outer membrane"/>
    <property type="evidence" value="ECO:0007669"/>
    <property type="project" value="UniProtKB-SubCell"/>
</dbReference>
<evidence type="ECO:0000256" key="10">
    <source>
        <dbReference type="ARBA" id="ARBA00023237"/>
    </source>
</evidence>
<dbReference type="PROSITE" id="PS52016">
    <property type="entry name" value="TONB_DEPENDENT_REC_3"/>
    <property type="match status" value="1"/>
</dbReference>
<evidence type="ECO:0000256" key="12">
    <source>
        <dbReference type="RuleBase" id="RU003357"/>
    </source>
</evidence>
<accession>A0A7W9AL57</accession>
<keyword evidence="10 11" id="KW-0998">Cell outer membrane</keyword>
<dbReference type="PANTHER" id="PTHR32552">
    <property type="entry name" value="FERRICHROME IRON RECEPTOR-RELATED"/>
    <property type="match status" value="1"/>
</dbReference>
<keyword evidence="9 11" id="KW-0472">Membrane</keyword>
<reference evidence="16 17" key="1">
    <citation type="submission" date="2020-08" db="EMBL/GenBank/DDBJ databases">
        <title>Genomic Encyclopedia of Type Strains, Phase IV (KMG-IV): sequencing the most valuable type-strain genomes for metagenomic binning, comparative biology and taxonomic classification.</title>
        <authorList>
            <person name="Goeker M."/>
        </authorList>
    </citation>
    <scope>NUCLEOTIDE SEQUENCE [LARGE SCALE GENOMIC DNA]</scope>
    <source>
        <strain evidence="16 17">DSM 25079</strain>
    </source>
</reference>
<evidence type="ECO:0000256" key="11">
    <source>
        <dbReference type="PROSITE-ProRule" id="PRU01360"/>
    </source>
</evidence>
<keyword evidence="6" id="KW-0408">Iron</keyword>
<protein>
    <submittedName>
        <fullName evidence="16">Iron complex outermembrane receptor protein</fullName>
    </submittedName>
</protein>
<name>A0A7W9AL57_9SPHN</name>
<dbReference type="AlphaFoldDB" id="A0A7W9AL57"/>
<comment type="caution">
    <text evidence="16">The sequence shown here is derived from an EMBL/GenBank/DDBJ whole genome shotgun (WGS) entry which is preliminary data.</text>
</comment>
<keyword evidence="3 11" id="KW-1134">Transmembrane beta strand</keyword>
<dbReference type="PANTHER" id="PTHR32552:SF81">
    <property type="entry name" value="TONB-DEPENDENT OUTER MEMBRANE RECEPTOR"/>
    <property type="match status" value="1"/>
</dbReference>
<evidence type="ECO:0000256" key="8">
    <source>
        <dbReference type="ARBA" id="ARBA00023077"/>
    </source>
</evidence>
<dbReference type="Gene3D" id="2.40.170.20">
    <property type="entry name" value="TonB-dependent receptor, beta-barrel domain"/>
    <property type="match status" value="1"/>
</dbReference>
<keyword evidence="4" id="KW-0410">Iron transport</keyword>
<evidence type="ECO:0000259" key="15">
    <source>
        <dbReference type="Pfam" id="PF07715"/>
    </source>
</evidence>
<dbReference type="InterPro" id="IPR039426">
    <property type="entry name" value="TonB-dep_rcpt-like"/>
</dbReference>
<comment type="similarity">
    <text evidence="11 12">Belongs to the TonB-dependent receptor family.</text>
</comment>
<keyword evidence="13" id="KW-0732">Signal</keyword>
<feature type="domain" description="TonB-dependent receptor plug" evidence="15">
    <location>
        <begin position="61"/>
        <end position="170"/>
    </location>
</feature>
<evidence type="ECO:0000256" key="3">
    <source>
        <dbReference type="ARBA" id="ARBA00022452"/>
    </source>
</evidence>
<organism evidence="16 17">
    <name type="scientific">Sphingobium boeckii</name>
    <dbReference type="NCBI Taxonomy" id="1082345"/>
    <lineage>
        <taxon>Bacteria</taxon>
        <taxon>Pseudomonadati</taxon>
        <taxon>Pseudomonadota</taxon>
        <taxon>Alphaproteobacteria</taxon>
        <taxon>Sphingomonadales</taxon>
        <taxon>Sphingomonadaceae</taxon>
        <taxon>Sphingobium</taxon>
    </lineage>
</organism>
<dbReference type="Proteomes" id="UP000549617">
    <property type="component" value="Unassembled WGS sequence"/>
</dbReference>
<evidence type="ECO:0000259" key="14">
    <source>
        <dbReference type="Pfam" id="PF00593"/>
    </source>
</evidence>
<dbReference type="Pfam" id="PF00593">
    <property type="entry name" value="TonB_dep_Rec_b-barrel"/>
    <property type="match status" value="1"/>
</dbReference>
<dbReference type="InterPro" id="IPR012910">
    <property type="entry name" value="Plug_dom"/>
</dbReference>
<sequence length="752" mass="81866">MTFRLSIRASYLALAASALAATGTTAMAQTPDQAAETVEEESGGFAGQDIVVTAQRRPERLQDIPLTVTAFNAETIKSLNLNDAISVSKYVPSMISQHNAGLATANSYFLRGLGNTQSAATFDPPVGTYVDDIYVARQNANNYAFFDTERVEVLRGPQGTLFGRNTTGGAVAIIMRKPKDEVGAKFEMSAGSFDRVTAKTSIDLPISSTILTKWSAFYVKDDGYLKNITTGETLNGERSYGFRGDLRLLPTDDLTIDLSGEYTSNTGTYFGVRTLPTPSSRFGTTTTPVFYEAATNMRQTSCKGDPVTTLLTTGDGLCLNSENYAASANITYSPDAGTLQAIVGYRKQDQGYINNYSSGTVNKFAGFILADKIDNSQHSGELKWNSELFDGKLKYVAGIFYLKEINDLSTATFSGGTTAYNLTADVRFHQEVETAAAYAQGDYEIVPDLIATLGARYTWEVKNLDFFRSDRFPGFGYDSAAVIATGVPLRQTQSRVTPRIALSYKFDPNVLVFASATNGFKSGGWNGTNSNPALVLPFRPEVTWSYETGFKSELFDRKLRLNGNVYLAITKDLQVTSGIIIPPLTTVSQLARNAGKLQTYGFEWEAAFSPNRYFNIFVNGSINRGKYLSTVQTPGVPANLQIQTSTVPVRVPDFQIATGATFKVPVDALGGDLGITGAFRHNSPYFVAALNTAAAPTENFVDLTATYDNEDGKWGASFGVTNLTKQETITANFISLFPGDPRRFTGRFWFNF</sequence>
<evidence type="ECO:0000313" key="16">
    <source>
        <dbReference type="EMBL" id="MBB5687700.1"/>
    </source>
</evidence>
<dbReference type="RefSeq" id="WP_184021815.1">
    <property type="nucleotide sequence ID" value="NZ_JACIJC010000007.1"/>
</dbReference>
<keyword evidence="2 11" id="KW-0813">Transport</keyword>
<keyword evidence="17" id="KW-1185">Reference proteome</keyword>
<feature type="chain" id="PRO_5031541064" evidence="13">
    <location>
        <begin position="21"/>
        <end position="752"/>
    </location>
</feature>
<dbReference type="InterPro" id="IPR036942">
    <property type="entry name" value="Beta-barrel_TonB_sf"/>
</dbReference>
<evidence type="ECO:0000256" key="9">
    <source>
        <dbReference type="ARBA" id="ARBA00023136"/>
    </source>
</evidence>